<accession>A0A949NG80</accession>
<dbReference type="AlphaFoldDB" id="A0A949NG80"/>
<evidence type="ECO:0000313" key="2">
    <source>
        <dbReference type="Proteomes" id="UP000712157"/>
    </source>
</evidence>
<dbReference type="Proteomes" id="UP000712157">
    <property type="component" value="Unassembled WGS sequence"/>
</dbReference>
<reference evidence="1" key="1">
    <citation type="submission" date="2021-06" db="EMBL/GenBank/DDBJ databases">
        <title>Description of novel taxa of the family Lachnospiraceae.</title>
        <authorList>
            <person name="Chaplin A.V."/>
            <person name="Sokolova S.R."/>
            <person name="Pikina A.P."/>
            <person name="Korzhanova M."/>
            <person name="Belova V."/>
            <person name="Korostin D."/>
            <person name="Efimov B.A."/>
        </authorList>
    </citation>
    <scope>NUCLEOTIDE SEQUENCE</scope>
    <source>
        <strain evidence="1">ASD5720</strain>
    </source>
</reference>
<keyword evidence="2" id="KW-1185">Reference proteome</keyword>
<organism evidence="1 2">
    <name type="scientific">Diplocloster agilis</name>
    <dbReference type="NCBI Taxonomy" id="2850323"/>
    <lineage>
        <taxon>Bacteria</taxon>
        <taxon>Bacillati</taxon>
        <taxon>Bacillota</taxon>
        <taxon>Clostridia</taxon>
        <taxon>Lachnospirales</taxon>
        <taxon>Lachnospiraceae</taxon>
        <taxon>Diplocloster</taxon>
    </lineage>
</organism>
<name>A0A949NG80_9FIRM</name>
<dbReference type="EMBL" id="JAHQCW010000056">
    <property type="protein sequence ID" value="MBU9739321.1"/>
    <property type="molecule type" value="Genomic_DNA"/>
</dbReference>
<protein>
    <submittedName>
        <fullName evidence="1">Uncharacterized protein</fullName>
    </submittedName>
</protein>
<evidence type="ECO:0000313" key="1">
    <source>
        <dbReference type="EMBL" id="MBU9739321.1"/>
    </source>
</evidence>
<comment type="caution">
    <text evidence="1">The sequence shown here is derived from an EMBL/GenBank/DDBJ whole genome shotgun (WGS) entry which is preliminary data.</text>
</comment>
<dbReference type="RefSeq" id="WP_238723198.1">
    <property type="nucleotide sequence ID" value="NZ_JAHQCW010000056.1"/>
</dbReference>
<sequence length="279" mass="28959">MANISVYLEKILSAVYGREVRGSIHDAIKAGNDEIEGYAAAEASREAAEQKRQADTTAAIQRCDTAITDANTAAQASSAATAACEDATEAALAVAGGDIAENTVSFTEALTRANISTGEKLKITLGKISKWFADLGAAAFLGVSNTLTQTEEGYVLDARQGRMLSGKIGNLSSLTTATQDSAVSAINEINNNLTSVIKFRSKLYQANINTGSQTTITVDYNTGDVCAFLISVHGASNAAAVSGHLMGGTSAKPTSLSLSNSSSGGVNQWCYAMVGYLYK</sequence>
<gene>
    <name evidence="1" type="ORF">KTH89_22570</name>
</gene>
<proteinExistence type="predicted"/>